<dbReference type="AlphaFoldDB" id="A0A846MTC6"/>
<feature type="transmembrane region" description="Helical" evidence="6">
    <location>
        <begin position="59"/>
        <end position="77"/>
    </location>
</feature>
<evidence type="ECO:0000256" key="6">
    <source>
        <dbReference type="SAM" id="Phobius"/>
    </source>
</evidence>
<evidence type="ECO:0000313" key="7">
    <source>
        <dbReference type="EMBL" id="NIK74823.1"/>
    </source>
</evidence>
<proteinExistence type="inferred from homology"/>
<accession>A0A846MTC6</accession>
<comment type="caution">
    <text evidence="7">The sequence shown here is derived from an EMBL/GenBank/DDBJ whole genome shotgun (WGS) entry which is preliminary data.</text>
</comment>
<organism evidence="7 8">
    <name type="scientific">Thermonema lapsum</name>
    <dbReference type="NCBI Taxonomy" id="28195"/>
    <lineage>
        <taxon>Bacteria</taxon>
        <taxon>Pseudomonadati</taxon>
        <taxon>Bacteroidota</taxon>
        <taxon>Cytophagia</taxon>
        <taxon>Cytophagales</taxon>
        <taxon>Thermonemataceae</taxon>
        <taxon>Thermonema</taxon>
    </lineage>
</organism>
<evidence type="ECO:0000256" key="3">
    <source>
        <dbReference type="ARBA" id="ARBA00022692"/>
    </source>
</evidence>
<dbReference type="Proteomes" id="UP000537126">
    <property type="component" value="Unassembled WGS sequence"/>
</dbReference>
<dbReference type="InterPro" id="IPR012506">
    <property type="entry name" value="TMEM86B-like"/>
</dbReference>
<feature type="transmembrane region" description="Helical" evidence="6">
    <location>
        <begin position="144"/>
        <end position="164"/>
    </location>
</feature>
<feature type="transmembrane region" description="Helical" evidence="6">
    <location>
        <begin position="176"/>
        <end position="197"/>
    </location>
</feature>
<name>A0A846MTC6_9BACT</name>
<protein>
    <submittedName>
        <fullName evidence="7">Putative membrane protein YhhN</fullName>
    </submittedName>
</protein>
<comment type="similarity">
    <text evidence="2">Belongs to the TMEM86 family.</text>
</comment>
<comment type="subcellular location">
    <subcellularLocation>
        <location evidence="1">Membrane</location>
        <topology evidence="1">Multi-pass membrane protein</topology>
    </subcellularLocation>
</comment>
<dbReference type="Pfam" id="PF07947">
    <property type="entry name" value="YhhN"/>
    <property type="match status" value="1"/>
</dbReference>
<dbReference type="PANTHER" id="PTHR31885:SF6">
    <property type="entry name" value="GH04784P"/>
    <property type="match status" value="1"/>
</dbReference>
<feature type="transmembrane region" description="Helical" evidence="6">
    <location>
        <begin position="83"/>
        <end position="104"/>
    </location>
</feature>
<dbReference type="PANTHER" id="PTHR31885">
    <property type="entry name" value="GH04784P"/>
    <property type="match status" value="1"/>
</dbReference>
<dbReference type="EMBL" id="JAASRN010000007">
    <property type="protein sequence ID" value="NIK74823.1"/>
    <property type="molecule type" value="Genomic_DNA"/>
</dbReference>
<sequence length="236" mass="26187">MKYDKLNRYILIGYALTGSLHILLNEYENVHHLTKPLLMPLLLLYAVMALRASGTTPPLALVVALLASFLGDSFLMYETQHPAYFMAGLGSFLLAHLAYIFLFIKTSEPVPLGMRIKKQLAILGGLLVYAVGLLFVLLPKVGALKLPLIVYAAVLSVMSMTAFLRVGERFTAHGFLVAFGSLLFVISDSLLAVNKFLTPLPYAHVWIMGTYLTAQYWIVRGVVLHEQEKSMLKNAK</sequence>
<evidence type="ECO:0000256" key="2">
    <source>
        <dbReference type="ARBA" id="ARBA00007375"/>
    </source>
</evidence>
<dbReference type="GO" id="GO:0016787">
    <property type="term" value="F:hydrolase activity"/>
    <property type="evidence" value="ECO:0007669"/>
    <property type="project" value="TreeGrafter"/>
</dbReference>
<keyword evidence="8" id="KW-1185">Reference proteome</keyword>
<evidence type="ECO:0000256" key="1">
    <source>
        <dbReference type="ARBA" id="ARBA00004141"/>
    </source>
</evidence>
<reference evidence="7 8" key="1">
    <citation type="submission" date="2020-03" db="EMBL/GenBank/DDBJ databases">
        <title>Genomic Encyclopedia of Type Strains, Phase IV (KMG-IV): sequencing the most valuable type-strain genomes for metagenomic binning, comparative biology and taxonomic classification.</title>
        <authorList>
            <person name="Goeker M."/>
        </authorList>
    </citation>
    <scope>NUCLEOTIDE SEQUENCE [LARGE SCALE GENOMIC DNA]</scope>
    <source>
        <strain evidence="7 8">DSM 5718</strain>
    </source>
</reference>
<feature type="transmembrane region" description="Helical" evidence="6">
    <location>
        <begin position="203"/>
        <end position="223"/>
    </location>
</feature>
<dbReference type="RefSeq" id="WP_166920965.1">
    <property type="nucleotide sequence ID" value="NZ_JAASRN010000007.1"/>
</dbReference>
<keyword evidence="5 6" id="KW-0472">Membrane</keyword>
<dbReference type="GO" id="GO:0016020">
    <property type="term" value="C:membrane"/>
    <property type="evidence" value="ECO:0007669"/>
    <property type="project" value="UniProtKB-SubCell"/>
</dbReference>
<evidence type="ECO:0000313" key="8">
    <source>
        <dbReference type="Proteomes" id="UP000537126"/>
    </source>
</evidence>
<evidence type="ECO:0000256" key="5">
    <source>
        <dbReference type="ARBA" id="ARBA00023136"/>
    </source>
</evidence>
<keyword evidence="3 6" id="KW-0812">Transmembrane</keyword>
<evidence type="ECO:0000256" key="4">
    <source>
        <dbReference type="ARBA" id="ARBA00022989"/>
    </source>
</evidence>
<feature type="transmembrane region" description="Helical" evidence="6">
    <location>
        <begin position="120"/>
        <end position="138"/>
    </location>
</feature>
<keyword evidence="4 6" id="KW-1133">Transmembrane helix</keyword>
<gene>
    <name evidence="7" type="ORF">FHS56_002356</name>
</gene>